<evidence type="ECO:0000256" key="3">
    <source>
        <dbReference type="ARBA" id="ARBA00023110"/>
    </source>
</evidence>
<evidence type="ECO:0000313" key="8">
    <source>
        <dbReference type="Proteomes" id="UP000647133"/>
    </source>
</evidence>
<dbReference type="Gene3D" id="3.10.50.40">
    <property type="match status" value="2"/>
</dbReference>
<keyword evidence="4 7" id="KW-0413">Isomerase</keyword>
<evidence type="ECO:0000313" key="7">
    <source>
        <dbReference type="EMBL" id="MBD8488309.1"/>
    </source>
</evidence>
<proteinExistence type="predicted"/>
<keyword evidence="8" id="KW-1185">Reference proteome</keyword>
<dbReference type="EC" id="5.2.1.8" evidence="2 4"/>
<feature type="chain" id="PRO_5046501279" description="peptidylprolyl isomerase" evidence="5">
    <location>
        <begin position="24"/>
        <end position="319"/>
    </location>
</feature>
<dbReference type="SUPFAM" id="SSF54534">
    <property type="entry name" value="FKBP-like"/>
    <property type="match status" value="2"/>
</dbReference>
<sequence length="319" mass="35803">MNKFLTIAMALAMSTLMFSCLQEKETDYEKQVKRDDQILADYVAQNGIDAEQSPAGYYYTRDVDIEDGVKFNDEDIIGIYYEMETLEGAFIESYDEADGAPIKFKYDREAQTLAPIAINSAVALAEEGETLTLYIPSYMAYSGYSYGQLISPYENLKVTVRFVKIYPEQEIAAIEDDKIQEYISQNELEGYEAIGEGMYRRIVEEGDMDSDASKNGNRVGFTYQLFQLGEEDPFSEVASNPVVTTLGASDNFDFINEGLKDLYDGAEVEVIAPSSAAYSATAQVLPRAIRQDYFDKGYLNTIVEPFEPILFKATIEGIQ</sequence>
<evidence type="ECO:0000256" key="1">
    <source>
        <dbReference type="ARBA" id="ARBA00000971"/>
    </source>
</evidence>
<accession>A0ABR9AHJ2</accession>
<evidence type="ECO:0000256" key="5">
    <source>
        <dbReference type="SAM" id="SignalP"/>
    </source>
</evidence>
<dbReference type="RefSeq" id="WP_192009188.1">
    <property type="nucleotide sequence ID" value="NZ_JACYTQ010000002.1"/>
</dbReference>
<dbReference type="PROSITE" id="PS50059">
    <property type="entry name" value="FKBP_PPIASE"/>
    <property type="match status" value="1"/>
</dbReference>
<dbReference type="InterPro" id="IPR046357">
    <property type="entry name" value="PPIase_dom_sf"/>
</dbReference>
<evidence type="ECO:0000256" key="2">
    <source>
        <dbReference type="ARBA" id="ARBA00013194"/>
    </source>
</evidence>
<protein>
    <recommendedName>
        <fullName evidence="2 4">peptidylprolyl isomerase</fullName>
        <ecNumber evidence="2 4">5.2.1.8</ecNumber>
    </recommendedName>
</protein>
<dbReference type="EMBL" id="JACYTQ010000002">
    <property type="protein sequence ID" value="MBD8488309.1"/>
    <property type="molecule type" value="Genomic_DNA"/>
</dbReference>
<feature type="signal peptide" evidence="5">
    <location>
        <begin position="1"/>
        <end position="23"/>
    </location>
</feature>
<name>A0ABR9AHJ2_9BACT</name>
<evidence type="ECO:0000259" key="6">
    <source>
        <dbReference type="PROSITE" id="PS50059"/>
    </source>
</evidence>
<feature type="domain" description="PPIase FKBP-type" evidence="6">
    <location>
        <begin position="74"/>
        <end position="166"/>
    </location>
</feature>
<keyword evidence="5" id="KW-0732">Signal</keyword>
<organism evidence="7 8">
    <name type="scientific">Echinicola arenosa</name>
    <dbReference type="NCBI Taxonomy" id="2774144"/>
    <lineage>
        <taxon>Bacteria</taxon>
        <taxon>Pseudomonadati</taxon>
        <taxon>Bacteroidota</taxon>
        <taxon>Cytophagia</taxon>
        <taxon>Cytophagales</taxon>
        <taxon>Cyclobacteriaceae</taxon>
        <taxon>Echinicola</taxon>
    </lineage>
</organism>
<dbReference type="Proteomes" id="UP000647133">
    <property type="component" value="Unassembled WGS sequence"/>
</dbReference>
<comment type="catalytic activity">
    <reaction evidence="1 4">
        <text>[protein]-peptidylproline (omega=180) = [protein]-peptidylproline (omega=0)</text>
        <dbReference type="Rhea" id="RHEA:16237"/>
        <dbReference type="Rhea" id="RHEA-COMP:10747"/>
        <dbReference type="Rhea" id="RHEA-COMP:10748"/>
        <dbReference type="ChEBI" id="CHEBI:83833"/>
        <dbReference type="ChEBI" id="CHEBI:83834"/>
        <dbReference type="EC" id="5.2.1.8"/>
    </reaction>
</comment>
<comment type="caution">
    <text evidence="7">The sequence shown here is derived from an EMBL/GenBank/DDBJ whole genome shotgun (WGS) entry which is preliminary data.</text>
</comment>
<dbReference type="PROSITE" id="PS51257">
    <property type="entry name" value="PROKAR_LIPOPROTEIN"/>
    <property type="match status" value="1"/>
</dbReference>
<evidence type="ECO:0000256" key="4">
    <source>
        <dbReference type="PROSITE-ProRule" id="PRU00277"/>
    </source>
</evidence>
<dbReference type="GO" id="GO:0016853">
    <property type="term" value="F:isomerase activity"/>
    <property type="evidence" value="ECO:0007669"/>
    <property type="project" value="UniProtKB-KW"/>
</dbReference>
<reference evidence="7 8" key="1">
    <citation type="submission" date="2020-09" db="EMBL/GenBank/DDBJ databases">
        <title>Echinicola sp. CAU 1574 isolated from sand of Sido Beach.</title>
        <authorList>
            <person name="Kim W."/>
        </authorList>
    </citation>
    <scope>NUCLEOTIDE SEQUENCE [LARGE SCALE GENOMIC DNA]</scope>
    <source>
        <strain evidence="7 8">CAU 1574</strain>
    </source>
</reference>
<gene>
    <name evidence="7" type="ORF">IFO69_06080</name>
</gene>
<keyword evidence="3 4" id="KW-0697">Rotamase</keyword>
<dbReference type="InterPro" id="IPR001179">
    <property type="entry name" value="PPIase_FKBP_dom"/>
</dbReference>